<dbReference type="AlphaFoldDB" id="A0AB34IXI2"/>
<evidence type="ECO:0000256" key="2">
    <source>
        <dbReference type="ARBA" id="ARBA00008661"/>
    </source>
</evidence>
<keyword evidence="3 10" id="KW-0328">Glycosyltransferase</keyword>
<evidence type="ECO:0000256" key="7">
    <source>
        <dbReference type="ARBA" id="ARBA00022989"/>
    </source>
</evidence>
<evidence type="ECO:0000256" key="5">
    <source>
        <dbReference type="ARBA" id="ARBA00022692"/>
    </source>
</evidence>
<evidence type="ECO:0000256" key="1">
    <source>
        <dbReference type="ARBA" id="ARBA00004323"/>
    </source>
</evidence>
<keyword evidence="5" id="KW-0812">Transmembrane</keyword>
<dbReference type="GO" id="GO:0016758">
    <property type="term" value="F:hexosyltransferase activity"/>
    <property type="evidence" value="ECO:0007669"/>
    <property type="project" value="InterPro"/>
</dbReference>
<accession>A0AB34IXI2</accession>
<dbReference type="GO" id="GO:0000139">
    <property type="term" value="C:Golgi membrane"/>
    <property type="evidence" value="ECO:0007669"/>
    <property type="project" value="UniProtKB-SubCell"/>
</dbReference>
<dbReference type="EC" id="2.4.1.-" evidence="10"/>
<evidence type="ECO:0000313" key="11">
    <source>
        <dbReference type="EMBL" id="KAL1508033.1"/>
    </source>
</evidence>
<keyword evidence="4" id="KW-0808">Transferase</keyword>
<dbReference type="Proteomes" id="UP001515480">
    <property type="component" value="Unassembled WGS sequence"/>
</dbReference>
<organism evidence="11 12">
    <name type="scientific">Prymnesium parvum</name>
    <name type="common">Toxic golden alga</name>
    <dbReference type="NCBI Taxonomy" id="97485"/>
    <lineage>
        <taxon>Eukaryota</taxon>
        <taxon>Haptista</taxon>
        <taxon>Haptophyta</taxon>
        <taxon>Prymnesiophyceae</taxon>
        <taxon>Prymnesiales</taxon>
        <taxon>Prymnesiaceae</taxon>
        <taxon>Prymnesium</taxon>
    </lineage>
</organism>
<keyword evidence="8 10" id="KW-0333">Golgi apparatus</keyword>
<evidence type="ECO:0000256" key="4">
    <source>
        <dbReference type="ARBA" id="ARBA00022679"/>
    </source>
</evidence>
<keyword evidence="7" id="KW-1133">Transmembrane helix</keyword>
<evidence type="ECO:0000256" key="6">
    <source>
        <dbReference type="ARBA" id="ARBA00022968"/>
    </source>
</evidence>
<dbReference type="InterPro" id="IPR002659">
    <property type="entry name" value="Glyco_trans_31"/>
</dbReference>
<dbReference type="PANTHER" id="PTHR11214">
    <property type="entry name" value="BETA-1,3-N-ACETYLGLUCOSAMINYLTRANSFERASE"/>
    <property type="match status" value="1"/>
</dbReference>
<keyword evidence="12" id="KW-1185">Reference proteome</keyword>
<dbReference type="Pfam" id="PF01762">
    <property type="entry name" value="Galactosyl_T"/>
    <property type="match status" value="1"/>
</dbReference>
<comment type="caution">
    <text evidence="11">The sequence shown here is derived from an EMBL/GenBank/DDBJ whole genome shotgun (WGS) entry which is preliminary data.</text>
</comment>
<name>A0AB34IXI2_PRYPA</name>
<comment type="subcellular location">
    <subcellularLocation>
        <location evidence="1 10">Golgi apparatus membrane</location>
        <topology evidence="1 10">Single-pass type II membrane protein</topology>
    </subcellularLocation>
</comment>
<gene>
    <name evidence="11" type="ORF">AB1Y20_007629</name>
</gene>
<evidence type="ECO:0000256" key="10">
    <source>
        <dbReference type="RuleBase" id="RU363063"/>
    </source>
</evidence>
<sequence>MLLIALRLSSAHHAEPQLEPPQPDPRPRVLALGVVTAPANAARRRWLRHTTQLHTGGAIVQRFLVGTDRWGPSLAEEAARTRDILLVEARDGSAASCVEKSFAWWLLALSLFPRAEYIAKTDDDSFNNLRQLHHAVRRFPPGMVYAGWPQYSSFLPERNQACGWGASSRHALSAAASPKSNCHPCDRLPCFLEGRRGGTPLNLTLYGPYVFATGALELLSRPLAAQVFGLEWTRRWVGANQLIAADGPRAAEQARWLKWKCYAEDSLVGYAVSAAVSRLRAHATFVSLGGVIADASAVVSQRLTEAQLARMLTVHKLEMDEEKRRVEEEWEDHMNELRRQRGQRVEYVKHKLHNDSRELLPRLRAIGEASPSLLNFTPADGWAVDTLSCFSGEGRLAADGSVAQTATGLAGEHAGIRALFTFPDWRRGWRFWFLRSDDCSIGRIGT</sequence>
<evidence type="ECO:0000256" key="9">
    <source>
        <dbReference type="ARBA" id="ARBA00023136"/>
    </source>
</evidence>
<comment type="similarity">
    <text evidence="2 10">Belongs to the glycosyltransferase 31 family.</text>
</comment>
<evidence type="ECO:0000313" key="12">
    <source>
        <dbReference type="Proteomes" id="UP001515480"/>
    </source>
</evidence>
<proteinExistence type="inferred from homology"/>
<evidence type="ECO:0000256" key="3">
    <source>
        <dbReference type="ARBA" id="ARBA00022676"/>
    </source>
</evidence>
<keyword evidence="9" id="KW-0472">Membrane</keyword>
<evidence type="ECO:0000256" key="8">
    <source>
        <dbReference type="ARBA" id="ARBA00023034"/>
    </source>
</evidence>
<protein>
    <recommendedName>
        <fullName evidence="10">Hexosyltransferase</fullName>
        <ecNumber evidence="10">2.4.1.-</ecNumber>
    </recommendedName>
</protein>
<keyword evidence="6" id="KW-0735">Signal-anchor</keyword>
<reference evidence="11 12" key="1">
    <citation type="journal article" date="2024" name="Science">
        <title>Giant polyketide synthase enzymes in the biosynthesis of giant marine polyether toxins.</title>
        <authorList>
            <person name="Fallon T.R."/>
            <person name="Shende V.V."/>
            <person name="Wierzbicki I.H."/>
            <person name="Pendleton A.L."/>
            <person name="Watervoot N.F."/>
            <person name="Auber R.P."/>
            <person name="Gonzalez D.J."/>
            <person name="Wisecaver J.H."/>
            <person name="Moore B.S."/>
        </authorList>
    </citation>
    <scope>NUCLEOTIDE SEQUENCE [LARGE SCALE GENOMIC DNA]</scope>
    <source>
        <strain evidence="11 12">12B1</strain>
    </source>
</reference>
<dbReference type="EMBL" id="JBGBPQ010000017">
    <property type="protein sequence ID" value="KAL1508033.1"/>
    <property type="molecule type" value="Genomic_DNA"/>
</dbReference>